<dbReference type="InterPro" id="IPR039893">
    <property type="entry name" value="CEP120-like"/>
</dbReference>
<dbReference type="PROSITE" id="PS50004">
    <property type="entry name" value="C2"/>
    <property type="match status" value="2"/>
</dbReference>
<dbReference type="GO" id="GO:1903724">
    <property type="term" value="P:positive regulation of centriole elongation"/>
    <property type="evidence" value="ECO:0007669"/>
    <property type="project" value="TreeGrafter"/>
</dbReference>
<evidence type="ECO:0000313" key="4">
    <source>
        <dbReference type="Proteomes" id="UP001219934"/>
    </source>
</evidence>
<evidence type="ECO:0000313" key="3">
    <source>
        <dbReference type="EMBL" id="KAJ4941448.1"/>
    </source>
</evidence>
<dbReference type="Proteomes" id="UP001219934">
    <property type="component" value="Unassembled WGS sequence"/>
</dbReference>
<dbReference type="SUPFAM" id="SSF49562">
    <property type="entry name" value="C2 domain (Calcium/lipid-binding domain, CaLB)"/>
    <property type="match status" value="2"/>
</dbReference>
<feature type="compositionally biased region" description="Basic and acidic residues" evidence="1">
    <location>
        <begin position="133"/>
        <end position="145"/>
    </location>
</feature>
<feature type="region of interest" description="Disordered" evidence="1">
    <location>
        <begin position="131"/>
        <end position="158"/>
    </location>
</feature>
<keyword evidence="4" id="KW-1185">Reference proteome</keyword>
<gene>
    <name evidence="3" type="ORF">JOQ06_011327</name>
</gene>
<dbReference type="GO" id="GO:0022027">
    <property type="term" value="P:interkinetic nuclear migration"/>
    <property type="evidence" value="ECO:0007669"/>
    <property type="project" value="TreeGrafter"/>
</dbReference>
<feature type="domain" description="C2" evidence="2">
    <location>
        <begin position="387"/>
        <end position="521"/>
    </location>
</feature>
<sequence length="629" mass="69296">MSKTDQLLIVVSILEGRQFPKSPRLSLVVQASFDGEQLATDPAEHSEQPHFSTELAWELDRRTLHQHRLQRTPIKLQCFAIDSVSKKKESVGYIVLDLRSVQEVKQDPRWYPLLSSKYTKQRPALFLSMALESDTKPSDPSPDRFKAKKAPPRQGSPAVTAMLPDKLEATLIQDQGYHQVGPADHCGDMFVLSVTVAFATKLEQLIPSTLKLSAEGSGFFFYYSLLGNDITSEPFHNLLSPDFEPERASVRIRSSKQTLQTFLSQQPPLQVYLCCGNHSLGSTDISLSALAAVSVDLQNKAATVEGAFILQPPKRTKQALPALPPDLQPTVGVAVTLRREDVTPQSLGNKEGKSEAESLLEELQRGKEQAGQLEAADLEVQAGATAEGGASSVSVSAPKVSIPPSAHHYCFSLDLRSLGHLSLTHPIAVTLRYSYQFFGSAAPIMTNPPVELQRNMEASLPQSYCAFDFAALPQQLQDTFLRVPLVVEVWHRDSTSRDQLIGRASIQLSHLLSSERSRLRASSGEQSWRQTHQDRIPVVAAQRPGEKVAELSYVATLEDLGPVKAIEVIVSDSSQDQPAVPKQPPSHPAAPNHTVPPLGPLAPRDTLEYRTALELELWKEEQEDLFDDQ</sequence>
<name>A0AAD6BEK1_9TELE</name>
<evidence type="ECO:0000259" key="2">
    <source>
        <dbReference type="PROSITE" id="PS50004"/>
    </source>
</evidence>
<dbReference type="InterPro" id="IPR035892">
    <property type="entry name" value="C2_domain_sf"/>
</dbReference>
<reference evidence="3" key="1">
    <citation type="submission" date="2022-11" db="EMBL/GenBank/DDBJ databases">
        <title>Chromosome-level genome of Pogonophryne albipinna.</title>
        <authorList>
            <person name="Jo E."/>
        </authorList>
    </citation>
    <scope>NUCLEOTIDE SEQUENCE</scope>
    <source>
        <strain evidence="3">SGF0006</strain>
        <tissue evidence="3">Muscle</tissue>
    </source>
</reference>
<dbReference type="CDD" id="cd00030">
    <property type="entry name" value="C2"/>
    <property type="match status" value="1"/>
</dbReference>
<dbReference type="Pfam" id="PF12416">
    <property type="entry name" value="DUF3668"/>
    <property type="match status" value="1"/>
</dbReference>
<dbReference type="PANTHER" id="PTHR21574:SF0">
    <property type="entry name" value="CENTROSOMAL PROTEIN OF 120 KDA"/>
    <property type="match status" value="1"/>
</dbReference>
<dbReference type="EMBL" id="JAPTMU010000006">
    <property type="protein sequence ID" value="KAJ4941448.1"/>
    <property type="molecule type" value="Genomic_DNA"/>
</dbReference>
<dbReference type="GO" id="GO:0005813">
    <property type="term" value="C:centrosome"/>
    <property type="evidence" value="ECO:0007669"/>
    <property type="project" value="TreeGrafter"/>
</dbReference>
<protein>
    <recommendedName>
        <fullName evidence="2">C2 domain-containing protein</fullName>
    </recommendedName>
</protein>
<dbReference type="InterPro" id="IPR000008">
    <property type="entry name" value="C2_dom"/>
</dbReference>
<evidence type="ECO:0000256" key="1">
    <source>
        <dbReference type="SAM" id="MobiDB-lite"/>
    </source>
</evidence>
<feature type="region of interest" description="Disordered" evidence="1">
    <location>
        <begin position="572"/>
        <end position="604"/>
    </location>
</feature>
<organism evidence="3 4">
    <name type="scientific">Pogonophryne albipinna</name>
    <dbReference type="NCBI Taxonomy" id="1090488"/>
    <lineage>
        <taxon>Eukaryota</taxon>
        <taxon>Metazoa</taxon>
        <taxon>Chordata</taxon>
        <taxon>Craniata</taxon>
        <taxon>Vertebrata</taxon>
        <taxon>Euteleostomi</taxon>
        <taxon>Actinopterygii</taxon>
        <taxon>Neopterygii</taxon>
        <taxon>Teleostei</taxon>
        <taxon>Neoteleostei</taxon>
        <taxon>Acanthomorphata</taxon>
        <taxon>Eupercaria</taxon>
        <taxon>Perciformes</taxon>
        <taxon>Notothenioidei</taxon>
        <taxon>Pogonophryne</taxon>
    </lineage>
</organism>
<feature type="domain" description="C2" evidence="2">
    <location>
        <begin position="1"/>
        <end position="111"/>
    </location>
</feature>
<dbReference type="AlphaFoldDB" id="A0AAD6BEK1"/>
<feature type="region of interest" description="Disordered" evidence="1">
    <location>
        <begin position="342"/>
        <end position="372"/>
    </location>
</feature>
<dbReference type="Pfam" id="PF00168">
    <property type="entry name" value="C2"/>
    <property type="match status" value="2"/>
</dbReference>
<proteinExistence type="predicted"/>
<comment type="caution">
    <text evidence="3">The sequence shown here is derived from an EMBL/GenBank/DDBJ whole genome shotgun (WGS) entry which is preliminary data.</text>
</comment>
<dbReference type="InterPro" id="IPR022136">
    <property type="entry name" value="DUF3668"/>
</dbReference>
<feature type="non-terminal residue" evidence="3">
    <location>
        <position position="1"/>
    </location>
</feature>
<feature type="compositionally biased region" description="Basic and acidic residues" evidence="1">
    <location>
        <begin position="350"/>
        <end position="368"/>
    </location>
</feature>
<dbReference type="Gene3D" id="2.60.40.150">
    <property type="entry name" value="C2 domain"/>
    <property type="match status" value="2"/>
</dbReference>
<accession>A0AAD6BEK1</accession>
<dbReference type="PANTHER" id="PTHR21574">
    <property type="entry name" value="CENTROSOMAL PROTEIN OF 120 KDA"/>
    <property type="match status" value="1"/>
</dbReference>